<dbReference type="OrthoDB" id="9772751at2"/>
<accession>A0A0V7ZBK8</accession>
<keyword evidence="4 7" id="KW-0489">Methyltransferase</keyword>
<dbReference type="CDD" id="cd02440">
    <property type="entry name" value="AdoMet_MTases"/>
    <property type="match status" value="1"/>
</dbReference>
<comment type="subcellular location">
    <subcellularLocation>
        <location evidence="1 7">Cytoplasm</location>
    </subcellularLocation>
</comment>
<dbReference type="GO" id="GO:0004719">
    <property type="term" value="F:protein-L-isoaspartate (D-aspartate) O-methyltransferase activity"/>
    <property type="evidence" value="ECO:0007669"/>
    <property type="project" value="UniProtKB-UniRule"/>
</dbReference>
<evidence type="ECO:0000256" key="2">
    <source>
        <dbReference type="ARBA" id="ARBA00005369"/>
    </source>
</evidence>
<dbReference type="NCBIfam" id="TIGR00080">
    <property type="entry name" value="pimt"/>
    <property type="match status" value="1"/>
</dbReference>
<dbReference type="Pfam" id="PF01135">
    <property type="entry name" value="PCMT"/>
    <property type="match status" value="1"/>
</dbReference>
<keyword evidence="9" id="KW-1185">Reference proteome</keyword>
<dbReference type="EMBL" id="LMTZ01000169">
    <property type="protein sequence ID" value="KST61882.1"/>
    <property type="molecule type" value="Genomic_DNA"/>
</dbReference>
<evidence type="ECO:0000256" key="4">
    <source>
        <dbReference type="ARBA" id="ARBA00022603"/>
    </source>
</evidence>
<dbReference type="InterPro" id="IPR029063">
    <property type="entry name" value="SAM-dependent_MTases_sf"/>
</dbReference>
<evidence type="ECO:0000256" key="1">
    <source>
        <dbReference type="ARBA" id="ARBA00004496"/>
    </source>
</evidence>
<dbReference type="GO" id="GO:0032259">
    <property type="term" value="P:methylation"/>
    <property type="evidence" value="ECO:0007669"/>
    <property type="project" value="UniProtKB-KW"/>
</dbReference>
<evidence type="ECO:0000256" key="7">
    <source>
        <dbReference type="HAMAP-Rule" id="MF_00090"/>
    </source>
</evidence>
<evidence type="ECO:0000313" key="8">
    <source>
        <dbReference type="EMBL" id="KST61882.1"/>
    </source>
</evidence>
<comment type="similarity">
    <text evidence="2 7">Belongs to the methyltransferase superfamily. L-isoaspartyl/D-aspartyl protein methyltransferase family.</text>
</comment>
<dbReference type="FunFam" id="3.40.50.150:FF:000010">
    <property type="entry name" value="Protein-L-isoaspartate O-methyltransferase"/>
    <property type="match status" value="1"/>
</dbReference>
<dbReference type="AlphaFoldDB" id="A0A0V7ZBK8"/>
<evidence type="ECO:0000256" key="6">
    <source>
        <dbReference type="ARBA" id="ARBA00022691"/>
    </source>
</evidence>
<dbReference type="Proteomes" id="UP000053372">
    <property type="component" value="Unassembled WGS sequence"/>
</dbReference>
<feature type="active site" evidence="7">
    <location>
        <position position="62"/>
    </location>
</feature>
<dbReference type="PROSITE" id="PS01279">
    <property type="entry name" value="PCMT"/>
    <property type="match status" value="1"/>
</dbReference>
<dbReference type="HAMAP" id="MF_00090">
    <property type="entry name" value="PIMT"/>
    <property type="match status" value="1"/>
</dbReference>
<evidence type="ECO:0000256" key="5">
    <source>
        <dbReference type="ARBA" id="ARBA00022679"/>
    </source>
</evidence>
<reference evidence="8 9" key="1">
    <citation type="journal article" date="2015" name="Genome Announc.">
        <title>Draft Genome of the Euendolithic (true boring) Cyanobacterium Mastigocoleus testarum strain BC008.</title>
        <authorList>
            <person name="Guida B.S."/>
            <person name="Garcia-Pichel F."/>
        </authorList>
    </citation>
    <scope>NUCLEOTIDE SEQUENCE [LARGE SCALE GENOMIC DNA]</scope>
    <source>
        <strain evidence="8 9">BC008</strain>
    </source>
</reference>
<dbReference type="PANTHER" id="PTHR11579">
    <property type="entry name" value="PROTEIN-L-ISOASPARTATE O-METHYLTRANSFERASE"/>
    <property type="match status" value="1"/>
</dbReference>
<keyword evidence="6 7" id="KW-0949">S-adenosyl-L-methionine</keyword>
<sequence length="211" mass="23726">MDKFDWKRKQMVKYQLRNRGIKDKRVLAAMSKVPRHEFVDSSLRDLAYSDSPLPIGHNQTISQPYIVAYMTEAGEISPSDKVLEIGTGCGYQAAVLGEMAKEVYSMEIIPQLAIKARRTLTRLSYQNIQVKTGDGYQGWAENAPYDAIIVTAAPESIPKPLIEQLAINGKMVIPVGKRDQEIFVLTKTHNGMLSEKTIPVRFVPMRTKSLQ</sequence>
<dbReference type="InterPro" id="IPR000682">
    <property type="entry name" value="PCMT"/>
</dbReference>
<gene>
    <name evidence="7" type="primary">pcm</name>
    <name evidence="8" type="ORF">BC008_07380</name>
</gene>
<dbReference type="NCBIfam" id="NF001453">
    <property type="entry name" value="PRK00312.1"/>
    <property type="match status" value="1"/>
</dbReference>
<dbReference type="EC" id="2.1.1.77" evidence="7"/>
<protein>
    <recommendedName>
        <fullName evidence="7">Protein-L-isoaspartate O-methyltransferase</fullName>
        <ecNumber evidence="7">2.1.1.77</ecNumber>
    </recommendedName>
    <alternativeName>
        <fullName evidence="7">L-isoaspartyl protein carboxyl methyltransferase</fullName>
    </alternativeName>
    <alternativeName>
        <fullName evidence="7">Protein L-isoaspartyl methyltransferase</fullName>
    </alternativeName>
    <alternativeName>
        <fullName evidence="7">Protein-beta-aspartate methyltransferase</fullName>
        <shortName evidence="7">PIMT</shortName>
    </alternativeName>
</protein>
<comment type="function">
    <text evidence="7">Catalyzes the methyl esterification of L-isoaspartyl residues in peptides and proteins that result from spontaneous decomposition of normal L-aspartyl and L-asparaginyl residues. It plays a role in the repair and/or degradation of damaged proteins.</text>
</comment>
<dbReference type="PANTHER" id="PTHR11579:SF0">
    <property type="entry name" value="PROTEIN-L-ISOASPARTATE(D-ASPARTATE) O-METHYLTRANSFERASE"/>
    <property type="match status" value="1"/>
</dbReference>
<dbReference type="GO" id="GO:0030091">
    <property type="term" value="P:protein repair"/>
    <property type="evidence" value="ECO:0007669"/>
    <property type="project" value="UniProtKB-UniRule"/>
</dbReference>
<comment type="catalytic activity">
    <reaction evidence="7">
        <text>[protein]-L-isoaspartate + S-adenosyl-L-methionine = [protein]-L-isoaspartate alpha-methyl ester + S-adenosyl-L-homocysteine</text>
        <dbReference type="Rhea" id="RHEA:12705"/>
        <dbReference type="Rhea" id="RHEA-COMP:12143"/>
        <dbReference type="Rhea" id="RHEA-COMP:12144"/>
        <dbReference type="ChEBI" id="CHEBI:57856"/>
        <dbReference type="ChEBI" id="CHEBI:59789"/>
        <dbReference type="ChEBI" id="CHEBI:90596"/>
        <dbReference type="ChEBI" id="CHEBI:90598"/>
        <dbReference type="EC" id="2.1.1.77"/>
    </reaction>
</comment>
<dbReference type="GO" id="GO:0005737">
    <property type="term" value="C:cytoplasm"/>
    <property type="evidence" value="ECO:0007669"/>
    <property type="project" value="UniProtKB-SubCell"/>
</dbReference>
<dbReference type="SUPFAM" id="SSF53335">
    <property type="entry name" value="S-adenosyl-L-methionine-dependent methyltransferases"/>
    <property type="match status" value="1"/>
</dbReference>
<dbReference type="Gene3D" id="3.40.50.150">
    <property type="entry name" value="Vaccinia Virus protein VP39"/>
    <property type="match status" value="1"/>
</dbReference>
<evidence type="ECO:0000313" key="9">
    <source>
        <dbReference type="Proteomes" id="UP000053372"/>
    </source>
</evidence>
<evidence type="ECO:0000256" key="3">
    <source>
        <dbReference type="ARBA" id="ARBA00022490"/>
    </source>
</evidence>
<proteinExistence type="inferred from homology"/>
<organism evidence="8 9">
    <name type="scientific">Mastigocoleus testarum BC008</name>
    <dbReference type="NCBI Taxonomy" id="371196"/>
    <lineage>
        <taxon>Bacteria</taxon>
        <taxon>Bacillati</taxon>
        <taxon>Cyanobacteriota</taxon>
        <taxon>Cyanophyceae</taxon>
        <taxon>Nostocales</taxon>
        <taxon>Hapalosiphonaceae</taxon>
        <taxon>Mastigocoleus</taxon>
    </lineage>
</organism>
<comment type="caution">
    <text evidence="8">The sequence shown here is derived from an EMBL/GenBank/DDBJ whole genome shotgun (WGS) entry which is preliminary data.</text>
</comment>
<keyword evidence="3 7" id="KW-0963">Cytoplasm</keyword>
<name>A0A0V7ZBK8_9CYAN</name>
<keyword evidence="5 7" id="KW-0808">Transferase</keyword>